<feature type="non-terminal residue" evidence="2">
    <location>
        <position position="1"/>
    </location>
</feature>
<keyword evidence="3" id="KW-1185">Reference proteome</keyword>
<gene>
    <name evidence="2" type="ORF">CR513_14145</name>
</gene>
<evidence type="ECO:0000259" key="1">
    <source>
        <dbReference type="Pfam" id="PF00078"/>
    </source>
</evidence>
<reference evidence="2" key="1">
    <citation type="submission" date="2018-05" db="EMBL/GenBank/DDBJ databases">
        <title>Draft genome of Mucuna pruriens seed.</title>
        <authorList>
            <person name="Nnadi N.E."/>
            <person name="Vos R."/>
            <person name="Hasami M.H."/>
            <person name="Devisetty U.K."/>
            <person name="Aguiy J.C."/>
        </authorList>
    </citation>
    <scope>NUCLEOTIDE SEQUENCE [LARGE SCALE GENOMIC DNA]</scope>
    <source>
        <strain evidence="2">JCA_2017</strain>
    </source>
</reference>
<dbReference type="InterPro" id="IPR053134">
    <property type="entry name" value="RNA-dir_DNA_polymerase"/>
</dbReference>
<dbReference type="Gene3D" id="3.30.70.270">
    <property type="match status" value="1"/>
</dbReference>
<dbReference type="PANTHER" id="PTHR24559:SF444">
    <property type="entry name" value="REVERSE TRANSCRIPTASE DOMAIN-CONTAINING PROTEIN"/>
    <property type="match status" value="1"/>
</dbReference>
<dbReference type="InterPro" id="IPR043128">
    <property type="entry name" value="Rev_trsase/Diguanyl_cyclase"/>
</dbReference>
<proteinExistence type="predicted"/>
<dbReference type="Pfam" id="PF00078">
    <property type="entry name" value="RVT_1"/>
    <property type="match status" value="1"/>
</dbReference>
<dbReference type="InterPro" id="IPR043502">
    <property type="entry name" value="DNA/RNA_pol_sf"/>
</dbReference>
<sequence>MVRKPSGKWRMCTDYTNLNKAYPKDPYQLSNIDDLVDGESRCGLLSFMDAYPGYNQIKMHLSDETKMTFTIDKECQLEVYVDDMVVKSDTKSQHAEALTSIFSAGKFLGFMLTKRGIEANLEKWKLVIRMRSPKNKENNFGTFLILVNQEGSPYISMPEKD</sequence>
<evidence type="ECO:0000313" key="3">
    <source>
        <dbReference type="Proteomes" id="UP000257109"/>
    </source>
</evidence>
<dbReference type="InterPro" id="IPR000477">
    <property type="entry name" value="RT_dom"/>
</dbReference>
<dbReference type="CDD" id="cd01647">
    <property type="entry name" value="RT_LTR"/>
    <property type="match status" value="1"/>
</dbReference>
<organism evidence="2 3">
    <name type="scientific">Mucuna pruriens</name>
    <name type="common">Velvet bean</name>
    <name type="synonym">Dolichos pruriens</name>
    <dbReference type="NCBI Taxonomy" id="157652"/>
    <lineage>
        <taxon>Eukaryota</taxon>
        <taxon>Viridiplantae</taxon>
        <taxon>Streptophyta</taxon>
        <taxon>Embryophyta</taxon>
        <taxon>Tracheophyta</taxon>
        <taxon>Spermatophyta</taxon>
        <taxon>Magnoliopsida</taxon>
        <taxon>eudicotyledons</taxon>
        <taxon>Gunneridae</taxon>
        <taxon>Pentapetalae</taxon>
        <taxon>rosids</taxon>
        <taxon>fabids</taxon>
        <taxon>Fabales</taxon>
        <taxon>Fabaceae</taxon>
        <taxon>Papilionoideae</taxon>
        <taxon>50 kb inversion clade</taxon>
        <taxon>NPAAA clade</taxon>
        <taxon>indigoferoid/millettioid clade</taxon>
        <taxon>Phaseoleae</taxon>
        <taxon>Mucuna</taxon>
    </lineage>
</organism>
<accession>A0A371HHX2</accession>
<comment type="caution">
    <text evidence="2">The sequence shown here is derived from an EMBL/GenBank/DDBJ whole genome shotgun (WGS) entry which is preliminary data.</text>
</comment>
<dbReference type="STRING" id="157652.A0A371HHX2"/>
<name>A0A371HHX2_MUCPR</name>
<dbReference type="AlphaFoldDB" id="A0A371HHX2"/>
<evidence type="ECO:0000313" key="2">
    <source>
        <dbReference type="EMBL" id="RDY02397.1"/>
    </source>
</evidence>
<feature type="domain" description="Reverse transcriptase" evidence="1">
    <location>
        <begin position="2"/>
        <end position="73"/>
    </location>
</feature>
<dbReference type="OrthoDB" id="1428427at2759"/>
<dbReference type="PANTHER" id="PTHR24559">
    <property type="entry name" value="TRANSPOSON TY3-I GAG-POL POLYPROTEIN"/>
    <property type="match status" value="1"/>
</dbReference>
<dbReference type="SUPFAM" id="SSF56672">
    <property type="entry name" value="DNA/RNA polymerases"/>
    <property type="match status" value="1"/>
</dbReference>
<dbReference type="Proteomes" id="UP000257109">
    <property type="component" value="Unassembled WGS sequence"/>
</dbReference>
<protein>
    <recommendedName>
        <fullName evidence="1">Reverse transcriptase domain-containing protein</fullName>
    </recommendedName>
</protein>
<dbReference type="EMBL" id="QJKJ01002543">
    <property type="protein sequence ID" value="RDY02397.1"/>
    <property type="molecule type" value="Genomic_DNA"/>
</dbReference>